<proteinExistence type="inferred from homology"/>
<dbReference type="CDD" id="cd03487">
    <property type="entry name" value="RT_Bac_retron_II"/>
    <property type="match status" value="1"/>
</dbReference>
<name>A0A0J6IK60_9PSED</name>
<comment type="similarity">
    <text evidence="8">Belongs to the bacterial reverse transcriptase family.</text>
</comment>
<keyword evidence="7" id="KW-0051">Antiviral defense</keyword>
<comment type="catalytic activity">
    <reaction evidence="9">
        <text>DNA(n) + a 2'-deoxyribonucleoside 5'-triphosphate = DNA(n+1) + diphosphate</text>
        <dbReference type="Rhea" id="RHEA:22508"/>
        <dbReference type="Rhea" id="RHEA-COMP:17339"/>
        <dbReference type="Rhea" id="RHEA-COMP:17340"/>
        <dbReference type="ChEBI" id="CHEBI:33019"/>
        <dbReference type="ChEBI" id="CHEBI:61560"/>
        <dbReference type="ChEBI" id="CHEBI:173112"/>
        <dbReference type="EC" id="2.7.7.49"/>
    </reaction>
</comment>
<reference evidence="11 12" key="1">
    <citation type="submission" date="2015-02" db="EMBL/GenBank/DDBJ databases">
        <title>Pseudomonas helleri sp. nov. and Pseudomonas weihenstephanensis sp. nov., isolated from raw cows milk.</title>
        <authorList>
            <person name="von Neubeck M."/>
            <person name="Huptas C."/>
            <person name="Wenning M."/>
            <person name="Scherer S."/>
        </authorList>
    </citation>
    <scope>NUCLEOTIDE SEQUENCE [LARGE SCALE GENOMIC DNA]</scope>
    <source>
        <strain evidence="11 12">DSM 29166</strain>
    </source>
</reference>
<keyword evidence="5" id="KW-0460">Magnesium</keyword>
<dbReference type="GO" id="GO:0046872">
    <property type="term" value="F:metal ion binding"/>
    <property type="evidence" value="ECO:0007669"/>
    <property type="project" value="UniProtKB-KW"/>
</dbReference>
<dbReference type="InterPro" id="IPR000123">
    <property type="entry name" value="Reverse_transcriptase_msDNA"/>
</dbReference>
<keyword evidence="2" id="KW-0808">Transferase</keyword>
<dbReference type="RefSeq" id="WP_048363498.1">
    <property type="nucleotide sequence ID" value="NZ_JYLF01000002.1"/>
</dbReference>
<dbReference type="STRING" id="1608994.TU86_06650"/>
<evidence type="ECO:0000313" key="12">
    <source>
        <dbReference type="Proteomes" id="UP000036325"/>
    </source>
</evidence>
<dbReference type="InterPro" id="IPR000477">
    <property type="entry name" value="RT_dom"/>
</dbReference>
<dbReference type="InterPro" id="IPR051083">
    <property type="entry name" value="GrpII_Intron_Splice-Mob/Def"/>
</dbReference>
<dbReference type="GO" id="GO:0003723">
    <property type="term" value="F:RNA binding"/>
    <property type="evidence" value="ECO:0007669"/>
    <property type="project" value="InterPro"/>
</dbReference>
<evidence type="ECO:0000256" key="5">
    <source>
        <dbReference type="ARBA" id="ARBA00022842"/>
    </source>
</evidence>
<dbReference type="PRINTS" id="PR00866">
    <property type="entry name" value="RNADNAPOLMS"/>
</dbReference>
<evidence type="ECO:0000256" key="7">
    <source>
        <dbReference type="ARBA" id="ARBA00023118"/>
    </source>
</evidence>
<organism evidence="11 12">
    <name type="scientific">Pseudomonas weihenstephanensis</name>
    <dbReference type="NCBI Taxonomy" id="1608994"/>
    <lineage>
        <taxon>Bacteria</taxon>
        <taxon>Pseudomonadati</taxon>
        <taxon>Pseudomonadota</taxon>
        <taxon>Gammaproteobacteria</taxon>
        <taxon>Pseudomonadales</taxon>
        <taxon>Pseudomonadaceae</taxon>
        <taxon>Pseudomonas</taxon>
    </lineage>
</organism>
<dbReference type="GO" id="GO:0003964">
    <property type="term" value="F:RNA-directed DNA polymerase activity"/>
    <property type="evidence" value="ECO:0007669"/>
    <property type="project" value="UniProtKB-KW"/>
</dbReference>
<dbReference type="Proteomes" id="UP000036325">
    <property type="component" value="Unassembled WGS sequence"/>
</dbReference>
<evidence type="ECO:0000259" key="10">
    <source>
        <dbReference type="PROSITE" id="PS50878"/>
    </source>
</evidence>
<dbReference type="InterPro" id="IPR043502">
    <property type="entry name" value="DNA/RNA_pol_sf"/>
</dbReference>
<keyword evidence="3" id="KW-0548">Nucleotidyltransferase</keyword>
<dbReference type="AlphaFoldDB" id="A0A0J6IK60"/>
<dbReference type="SUPFAM" id="SSF56672">
    <property type="entry name" value="DNA/RNA polymerases"/>
    <property type="match status" value="1"/>
</dbReference>
<evidence type="ECO:0000256" key="4">
    <source>
        <dbReference type="ARBA" id="ARBA00022723"/>
    </source>
</evidence>
<dbReference type="OrthoDB" id="7055795at2"/>
<dbReference type="PROSITE" id="PS50878">
    <property type="entry name" value="RT_POL"/>
    <property type="match status" value="1"/>
</dbReference>
<evidence type="ECO:0000313" key="11">
    <source>
        <dbReference type="EMBL" id="KMN14965.1"/>
    </source>
</evidence>
<sequence>MDASLFPFPIAPKCKVANNKELAALLGITTAKLTYYAYHLADDEKYKEFTIKKRNGGDRLIEAPIKGLKDIQESIADILEENYKPRACVFAYVKDRGIVEHAATHIGQRWLLRLDLKDFFHTISFIRIAGILHRSPYNFAEAPAKTTALLCTKGQRLPQGSPASPVISNILCKGLDYKLKELAALNKCYYTRYADDIFISNNGSKFPPSIAIRGEDGSAELSDTLKKIIIDAGFEINLDKTILRKRSERQLVTGVVVNRKSNVPKELIKSIRAALYAWEQHGLEAAEDYWKRKIDKSNRFDGESPQMKLVLRGKITHVGHVKGYSDGTFLTLVKRLQALDSDYHIDEQKISRTITGEIHIYTEGVTDTKHFQAALRAFQRSGEFAGLNLIFRNSKKTGSSGLKALCENLCETLQRHLTICIFDRDERPIINEMSGSPGNYRDHTNNVFSLIIPTPEFRDPSDLICIEHLYQDAQIYTPDSQGRRLYSKDEFDSLGCHKDNPQLFCRVSKQSLIYDDQVINLQEKKNIALPKNKFADYIFNGAPPFSNVDFSGFRGTFTQIVAIAASYSK</sequence>
<evidence type="ECO:0000256" key="1">
    <source>
        <dbReference type="ARBA" id="ARBA00012493"/>
    </source>
</evidence>
<dbReference type="EC" id="2.7.7.49" evidence="1"/>
<evidence type="ECO:0000256" key="2">
    <source>
        <dbReference type="ARBA" id="ARBA00022679"/>
    </source>
</evidence>
<protein>
    <recommendedName>
        <fullName evidence="1">RNA-directed DNA polymerase</fullName>
        <ecNumber evidence="1">2.7.7.49</ecNumber>
    </recommendedName>
</protein>
<evidence type="ECO:0000256" key="9">
    <source>
        <dbReference type="ARBA" id="ARBA00048173"/>
    </source>
</evidence>
<dbReference type="PANTHER" id="PTHR34047">
    <property type="entry name" value="NUCLEAR INTRON MATURASE 1, MITOCHONDRIAL-RELATED"/>
    <property type="match status" value="1"/>
</dbReference>
<accession>A0A0J6IK60</accession>
<comment type="caution">
    <text evidence="11">The sequence shown here is derived from an EMBL/GenBank/DDBJ whole genome shotgun (WGS) entry which is preliminary data.</text>
</comment>
<dbReference type="PANTHER" id="PTHR34047:SF7">
    <property type="entry name" value="RNA-DIRECTED DNA POLYMERASE"/>
    <property type="match status" value="1"/>
</dbReference>
<evidence type="ECO:0000256" key="3">
    <source>
        <dbReference type="ARBA" id="ARBA00022695"/>
    </source>
</evidence>
<dbReference type="Pfam" id="PF00078">
    <property type="entry name" value="RVT_1"/>
    <property type="match status" value="1"/>
</dbReference>
<dbReference type="GO" id="GO:0051607">
    <property type="term" value="P:defense response to virus"/>
    <property type="evidence" value="ECO:0007669"/>
    <property type="project" value="UniProtKB-KW"/>
</dbReference>
<keyword evidence="6 11" id="KW-0695">RNA-directed DNA polymerase</keyword>
<dbReference type="EMBL" id="JYLF01000002">
    <property type="protein sequence ID" value="KMN14965.1"/>
    <property type="molecule type" value="Genomic_DNA"/>
</dbReference>
<dbReference type="PATRIC" id="fig|1608994.3.peg.1931"/>
<gene>
    <name evidence="11" type="ORF">TU86_06650</name>
</gene>
<feature type="domain" description="Reverse transcriptase" evidence="10">
    <location>
        <begin position="32"/>
        <end position="257"/>
    </location>
</feature>
<evidence type="ECO:0000256" key="6">
    <source>
        <dbReference type="ARBA" id="ARBA00022918"/>
    </source>
</evidence>
<evidence type="ECO:0000256" key="8">
    <source>
        <dbReference type="ARBA" id="ARBA00034120"/>
    </source>
</evidence>
<keyword evidence="4" id="KW-0479">Metal-binding</keyword>